<feature type="coiled-coil region" evidence="2">
    <location>
        <begin position="73"/>
        <end position="100"/>
    </location>
</feature>
<proteinExistence type="predicted"/>
<feature type="domain" description="HTH cro/C1-type" evidence="3">
    <location>
        <begin position="17"/>
        <end position="71"/>
    </location>
</feature>
<dbReference type="PANTHER" id="PTHR46797">
    <property type="entry name" value="HTH-TYPE TRANSCRIPTIONAL REGULATOR"/>
    <property type="match status" value="1"/>
</dbReference>
<name>A0A1T5CV90_9FLAO</name>
<evidence type="ECO:0000313" key="5">
    <source>
        <dbReference type="Proteomes" id="UP000191112"/>
    </source>
</evidence>
<protein>
    <submittedName>
        <fullName evidence="4">DNA-binding transcriptional regulator, XRE-family HTH domain</fullName>
    </submittedName>
</protein>
<dbReference type="Gene3D" id="1.10.260.40">
    <property type="entry name" value="lambda repressor-like DNA-binding domains"/>
    <property type="match status" value="1"/>
</dbReference>
<gene>
    <name evidence="4" type="ORF">SAMN05660477_00371</name>
</gene>
<dbReference type="SMART" id="SM00530">
    <property type="entry name" value="HTH_XRE"/>
    <property type="match status" value="1"/>
</dbReference>
<dbReference type="PANTHER" id="PTHR46797:SF1">
    <property type="entry name" value="METHYLPHOSPHONATE SYNTHASE"/>
    <property type="match status" value="1"/>
</dbReference>
<accession>A0A1T5CV90</accession>
<sequence>MFKWDFEELKVQIGLYIRKYRLVSSLSQFQLAIEIGLSKDYIGLIERGKTNPTLEILVDISNYINLDLSFAILKKSESELNSLKIEIKELEKKFKNQNKRKS</sequence>
<dbReference type="Proteomes" id="UP000191112">
    <property type="component" value="Unassembled WGS sequence"/>
</dbReference>
<dbReference type="PROSITE" id="PS50943">
    <property type="entry name" value="HTH_CROC1"/>
    <property type="match status" value="1"/>
</dbReference>
<keyword evidence="5" id="KW-1185">Reference proteome</keyword>
<dbReference type="RefSeq" id="WP_079665664.1">
    <property type="nucleotide sequence ID" value="NZ_FUYZ01000001.1"/>
</dbReference>
<dbReference type="InterPro" id="IPR010982">
    <property type="entry name" value="Lambda_DNA-bd_dom_sf"/>
</dbReference>
<dbReference type="SUPFAM" id="SSF47413">
    <property type="entry name" value="lambda repressor-like DNA-binding domains"/>
    <property type="match status" value="1"/>
</dbReference>
<dbReference type="GO" id="GO:0003700">
    <property type="term" value="F:DNA-binding transcription factor activity"/>
    <property type="evidence" value="ECO:0007669"/>
    <property type="project" value="TreeGrafter"/>
</dbReference>
<reference evidence="4 5" key="1">
    <citation type="submission" date="2017-02" db="EMBL/GenBank/DDBJ databases">
        <authorList>
            <person name="Peterson S.W."/>
        </authorList>
    </citation>
    <scope>NUCLEOTIDE SEQUENCE [LARGE SCALE GENOMIC DNA]</scope>
    <source>
        <strain evidence="4 5">DSM 22323</strain>
    </source>
</reference>
<keyword evidence="2" id="KW-0175">Coiled coil</keyword>
<dbReference type="CDD" id="cd00093">
    <property type="entry name" value="HTH_XRE"/>
    <property type="match status" value="1"/>
</dbReference>
<dbReference type="GO" id="GO:0005829">
    <property type="term" value="C:cytosol"/>
    <property type="evidence" value="ECO:0007669"/>
    <property type="project" value="TreeGrafter"/>
</dbReference>
<dbReference type="EMBL" id="FUYZ01000001">
    <property type="protein sequence ID" value="SKB63256.1"/>
    <property type="molecule type" value="Genomic_DNA"/>
</dbReference>
<evidence type="ECO:0000256" key="2">
    <source>
        <dbReference type="SAM" id="Coils"/>
    </source>
</evidence>
<evidence type="ECO:0000256" key="1">
    <source>
        <dbReference type="ARBA" id="ARBA00023125"/>
    </source>
</evidence>
<dbReference type="Pfam" id="PF01381">
    <property type="entry name" value="HTH_3"/>
    <property type="match status" value="1"/>
</dbReference>
<organism evidence="4 5">
    <name type="scientific">Soonwooa buanensis</name>
    <dbReference type="NCBI Taxonomy" id="619805"/>
    <lineage>
        <taxon>Bacteria</taxon>
        <taxon>Pseudomonadati</taxon>
        <taxon>Bacteroidota</taxon>
        <taxon>Flavobacteriia</taxon>
        <taxon>Flavobacteriales</taxon>
        <taxon>Weeksellaceae</taxon>
        <taxon>Chryseobacterium group</taxon>
        <taxon>Soonwooa</taxon>
    </lineage>
</organism>
<dbReference type="AlphaFoldDB" id="A0A1T5CV90"/>
<evidence type="ECO:0000259" key="3">
    <source>
        <dbReference type="PROSITE" id="PS50943"/>
    </source>
</evidence>
<dbReference type="InterPro" id="IPR001387">
    <property type="entry name" value="Cro/C1-type_HTH"/>
</dbReference>
<dbReference type="OrthoDB" id="2902336at2"/>
<dbReference type="GO" id="GO:0003677">
    <property type="term" value="F:DNA binding"/>
    <property type="evidence" value="ECO:0007669"/>
    <property type="project" value="UniProtKB-KW"/>
</dbReference>
<evidence type="ECO:0000313" key="4">
    <source>
        <dbReference type="EMBL" id="SKB63256.1"/>
    </source>
</evidence>
<dbReference type="STRING" id="619805.SAMN05660477_00371"/>
<keyword evidence="1 4" id="KW-0238">DNA-binding</keyword>
<dbReference type="InterPro" id="IPR050807">
    <property type="entry name" value="TransReg_Diox_bact_type"/>
</dbReference>